<feature type="domain" description="BTB" evidence="2">
    <location>
        <begin position="22"/>
        <end position="93"/>
    </location>
</feature>
<evidence type="ECO:0000313" key="3">
    <source>
        <dbReference type="EMBL" id="KAH7086392.1"/>
    </source>
</evidence>
<keyword evidence="4" id="KW-1185">Reference proteome</keyword>
<dbReference type="OrthoDB" id="3690922at2759"/>
<comment type="caution">
    <text evidence="3">The sequence shown here is derived from an EMBL/GenBank/DDBJ whole genome shotgun (WGS) entry which is preliminary data.</text>
</comment>
<evidence type="ECO:0000313" key="4">
    <source>
        <dbReference type="Proteomes" id="UP000813461"/>
    </source>
</evidence>
<dbReference type="InterPro" id="IPR000210">
    <property type="entry name" value="BTB/POZ_dom"/>
</dbReference>
<name>A0A8K0R460_9PLEO</name>
<dbReference type="PROSITE" id="PS50097">
    <property type="entry name" value="BTB"/>
    <property type="match status" value="1"/>
</dbReference>
<dbReference type="AlphaFoldDB" id="A0A8K0R460"/>
<reference evidence="3" key="1">
    <citation type="journal article" date="2021" name="Nat. Commun.">
        <title>Genetic determinants of endophytism in the Arabidopsis root mycobiome.</title>
        <authorList>
            <person name="Mesny F."/>
            <person name="Miyauchi S."/>
            <person name="Thiergart T."/>
            <person name="Pickel B."/>
            <person name="Atanasova L."/>
            <person name="Karlsson M."/>
            <person name="Huettel B."/>
            <person name="Barry K.W."/>
            <person name="Haridas S."/>
            <person name="Chen C."/>
            <person name="Bauer D."/>
            <person name="Andreopoulos W."/>
            <person name="Pangilinan J."/>
            <person name="LaButti K."/>
            <person name="Riley R."/>
            <person name="Lipzen A."/>
            <person name="Clum A."/>
            <person name="Drula E."/>
            <person name="Henrissat B."/>
            <person name="Kohler A."/>
            <person name="Grigoriev I.V."/>
            <person name="Martin F.M."/>
            <person name="Hacquard S."/>
        </authorList>
    </citation>
    <scope>NUCLEOTIDE SEQUENCE</scope>
    <source>
        <strain evidence="3">MPI-SDFR-AT-0120</strain>
    </source>
</reference>
<evidence type="ECO:0000256" key="1">
    <source>
        <dbReference type="SAM" id="MobiDB-lite"/>
    </source>
</evidence>
<evidence type="ECO:0000259" key="2">
    <source>
        <dbReference type="PROSITE" id="PS50097"/>
    </source>
</evidence>
<protein>
    <recommendedName>
        <fullName evidence="2">BTB domain-containing protein</fullName>
    </recommendedName>
</protein>
<sequence>MSSLYVPCRAPYRPITIHSDDETVILKVGPEDDIQEFVVPTVALCRNSPYFEDELLDRDDDLIRESLAVPRESPSYFQVALNFLQYGRLQHPHLRANTKERHLLRFPRRTLWFRVTLRPPLLALRHPRRLLPAHPGQEAHPVRLDSRCVRQHQHRQFVTRLTHRRNAEHWCAQRYRTLQEAPAVRLLGRVFDAGGEGWDCAARQGGKKGKGKGVDKWLEGKRVRICVQYHGHSRKELEEEERRLEEDEAMDDVESGGDEGWDGEEVQIEREEVDEDGYTERTKRELAFIDELKKSKTRY</sequence>
<accession>A0A8K0R460</accession>
<organism evidence="3 4">
    <name type="scientific">Paraphoma chrysanthemicola</name>
    <dbReference type="NCBI Taxonomy" id="798071"/>
    <lineage>
        <taxon>Eukaryota</taxon>
        <taxon>Fungi</taxon>
        <taxon>Dikarya</taxon>
        <taxon>Ascomycota</taxon>
        <taxon>Pezizomycotina</taxon>
        <taxon>Dothideomycetes</taxon>
        <taxon>Pleosporomycetidae</taxon>
        <taxon>Pleosporales</taxon>
        <taxon>Pleosporineae</taxon>
        <taxon>Phaeosphaeriaceae</taxon>
        <taxon>Paraphoma</taxon>
    </lineage>
</organism>
<gene>
    <name evidence="3" type="ORF">FB567DRAFT_580541</name>
</gene>
<dbReference type="Proteomes" id="UP000813461">
    <property type="component" value="Unassembled WGS sequence"/>
</dbReference>
<feature type="compositionally biased region" description="Acidic residues" evidence="1">
    <location>
        <begin position="246"/>
        <end position="277"/>
    </location>
</feature>
<proteinExistence type="predicted"/>
<feature type="region of interest" description="Disordered" evidence="1">
    <location>
        <begin position="237"/>
        <end position="280"/>
    </location>
</feature>
<dbReference type="EMBL" id="JAGMVJ010000011">
    <property type="protein sequence ID" value="KAH7086392.1"/>
    <property type="molecule type" value="Genomic_DNA"/>
</dbReference>